<dbReference type="GO" id="GO:0030313">
    <property type="term" value="C:cell envelope"/>
    <property type="evidence" value="ECO:0007669"/>
    <property type="project" value="UniProtKB-SubCell"/>
</dbReference>
<dbReference type="PANTHER" id="PTHR42953">
    <property type="entry name" value="HIGH-AFFINITY ZINC UPTAKE SYSTEM PROTEIN ZNUA-RELATED"/>
    <property type="match status" value="1"/>
</dbReference>
<comment type="subcellular location">
    <subcellularLocation>
        <location evidence="1">Cell envelope</location>
    </subcellularLocation>
</comment>
<dbReference type="PRINTS" id="PR00691">
    <property type="entry name" value="ADHESINB"/>
</dbReference>
<keyword evidence="4" id="KW-0479">Metal-binding</keyword>
<evidence type="ECO:0000256" key="1">
    <source>
        <dbReference type="ARBA" id="ARBA00004196"/>
    </source>
</evidence>
<sequence>MKFLVSLLSLLAFSLSAEAAVKVATLHPILADVTRQVGGAHVEVIEIMKPGGDVHHFEPSARDIAAMKGAPIILACGKHLETYLDKLRDSVGGEVKVVEVGRTIPSLLLDPKQEIFVCCPAHAKSGIDPHWWHSAENMRRAARVVAAELSEVDPANAATYEAGAKAAGEKFMQLKSWAQKEIARIPRGDRKLVTAHAAFGYFCKEYGFKTIPMLGIGRSDDISAQYIAQTIQAIRDYKIKAVFPEDQANPKVLTEIVRGTGVKTGRPLVADGTSKDAHTFETMLTHNVKVIVEALGPQ</sequence>
<dbReference type="AlphaFoldDB" id="A0A1T4WGS0"/>
<evidence type="ECO:0000256" key="6">
    <source>
        <dbReference type="RuleBase" id="RU003512"/>
    </source>
</evidence>
<dbReference type="Gene3D" id="3.40.50.1980">
    <property type="entry name" value="Nitrogenase molybdenum iron protein domain"/>
    <property type="match status" value="2"/>
</dbReference>
<keyword evidence="3 6" id="KW-0813">Transport</keyword>
<gene>
    <name evidence="8" type="ORF">SAMN02745166_00184</name>
</gene>
<dbReference type="Pfam" id="PF01297">
    <property type="entry name" value="ZnuA"/>
    <property type="match status" value="1"/>
</dbReference>
<dbReference type="PRINTS" id="PR00690">
    <property type="entry name" value="ADHESNFAMILY"/>
</dbReference>
<dbReference type="InterPro" id="IPR006127">
    <property type="entry name" value="ZnuA-like"/>
</dbReference>
<comment type="similarity">
    <text evidence="2 6">Belongs to the bacterial solute-binding protein 9 family.</text>
</comment>
<dbReference type="SUPFAM" id="SSF53807">
    <property type="entry name" value="Helical backbone' metal receptor"/>
    <property type="match status" value="1"/>
</dbReference>
<evidence type="ECO:0000256" key="2">
    <source>
        <dbReference type="ARBA" id="ARBA00011028"/>
    </source>
</evidence>
<keyword evidence="5 7" id="KW-0732">Signal</keyword>
<dbReference type="GO" id="GO:0007155">
    <property type="term" value="P:cell adhesion"/>
    <property type="evidence" value="ECO:0007669"/>
    <property type="project" value="InterPro"/>
</dbReference>
<keyword evidence="9" id="KW-1185">Reference proteome</keyword>
<dbReference type="Proteomes" id="UP000190774">
    <property type="component" value="Unassembled WGS sequence"/>
</dbReference>
<dbReference type="RefSeq" id="WP_078811421.1">
    <property type="nucleotide sequence ID" value="NZ_FUYE01000001.1"/>
</dbReference>
<evidence type="ECO:0000256" key="3">
    <source>
        <dbReference type="ARBA" id="ARBA00022448"/>
    </source>
</evidence>
<dbReference type="InterPro" id="IPR006128">
    <property type="entry name" value="Lipoprotein_PsaA-like"/>
</dbReference>
<feature type="signal peptide" evidence="7">
    <location>
        <begin position="1"/>
        <end position="19"/>
    </location>
</feature>
<dbReference type="GO" id="GO:0030001">
    <property type="term" value="P:metal ion transport"/>
    <property type="evidence" value="ECO:0007669"/>
    <property type="project" value="InterPro"/>
</dbReference>
<evidence type="ECO:0000256" key="5">
    <source>
        <dbReference type="ARBA" id="ARBA00022729"/>
    </source>
</evidence>
<dbReference type="InterPro" id="IPR050492">
    <property type="entry name" value="Bact_metal-bind_prot9"/>
</dbReference>
<accession>A0A1T4WGS0</accession>
<proteinExistence type="inferred from homology"/>
<organism evidence="8 9">
    <name type="scientific">Prosthecobacter debontii</name>
    <dbReference type="NCBI Taxonomy" id="48467"/>
    <lineage>
        <taxon>Bacteria</taxon>
        <taxon>Pseudomonadati</taxon>
        <taxon>Verrucomicrobiota</taxon>
        <taxon>Verrucomicrobiia</taxon>
        <taxon>Verrucomicrobiales</taxon>
        <taxon>Verrucomicrobiaceae</taxon>
        <taxon>Prosthecobacter</taxon>
    </lineage>
</organism>
<dbReference type="InterPro" id="IPR006129">
    <property type="entry name" value="AdhesinB"/>
</dbReference>
<feature type="chain" id="PRO_5010544151" evidence="7">
    <location>
        <begin position="20"/>
        <end position="298"/>
    </location>
</feature>
<dbReference type="OrthoDB" id="9793396at2"/>
<evidence type="ECO:0000313" key="9">
    <source>
        <dbReference type="Proteomes" id="UP000190774"/>
    </source>
</evidence>
<protein>
    <submittedName>
        <fullName evidence="8">Zinc/manganese transport system substrate-binding protein</fullName>
    </submittedName>
</protein>
<dbReference type="GO" id="GO:0046872">
    <property type="term" value="F:metal ion binding"/>
    <property type="evidence" value="ECO:0007669"/>
    <property type="project" value="UniProtKB-KW"/>
</dbReference>
<evidence type="ECO:0000256" key="4">
    <source>
        <dbReference type="ARBA" id="ARBA00022723"/>
    </source>
</evidence>
<name>A0A1T4WGS0_9BACT</name>
<reference evidence="9" key="1">
    <citation type="submission" date="2017-02" db="EMBL/GenBank/DDBJ databases">
        <authorList>
            <person name="Varghese N."/>
            <person name="Submissions S."/>
        </authorList>
    </citation>
    <scope>NUCLEOTIDE SEQUENCE [LARGE SCALE GENOMIC DNA]</scope>
    <source>
        <strain evidence="9">ATCC 700200</strain>
    </source>
</reference>
<evidence type="ECO:0000256" key="7">
    <source>
        <dbReference type="SAM" id="SignalP"/>
    </source>
</evidence>
<evidence type="ECO:0000313" key="8">
    <source>
        <dbReference type="EMBL" id="SKA76490.1"/>
    </source>
</evidence>
<dbReference type="EMBL" id="FUYE01000001">
    <property type="protein sequence ID" value="SKA76490.1"/>
    <property type="molecule type" value="Genomic_DNA"/>
</dbReference>
<dbReference type="PANTHER" id="PTHR42953:SF1">
    <property type="entry name" value="METAL-BINDING PROTEIN HI_0362-RELATED"/>
    <property type="match status" value="1"/>
</dbReference>
<dbReference type="STRING" id="48467.SAMN02745166_00184"/>